<keyword evidence="4" id="KW-0560">Oxidoreductase</keyword>
<proteinExistence type="predicted"/>
<dbReference type="Gene3D" id="3.30.465.10">
    <property type="match status" value="1"/>
</dbReference>
<dbReference type="Gene3D" id="1.10.45.10">
    <property type="entry name" value="Vanillyl-alcohol Oxidase, Chain A, domain 4"/>
    <property type="match status" value="1"/>
</dbReference>
<evidence type="ECO:0000259" key="5">
    <source>
        <dbReference type="PROSITE" id="PS51387"/>
    </source>
</evidence>
<gene>
    <name evidence="7" type="ORF">ENU08_04375</name>
    <name evidence="6" type="ORF">ENU41_09005</name>
</gene>
<evidence type="ECO:0000256" key="1">
    <source>
        <dbReference type="ARBA" id="ARBA00001974"/>
    </source>
</evidence>
<evidence type="ECO:0000256" key="4">
    <source>
        <dbReference type="ARBA" id="ARBA00023002"/>
    </source>
</evidence>
<dbReference type="InterPro" id="IPR004113">
    <property type="entry name" value="FAD-bd_oxidored_4_C"/>
</dbReference>
<dbReference type="InterPro" id="IPR006094">
    <property type="entry name" value="Oxid_FAD_bind_N"/>
</dbReference>
<dbReference type="GO" id="GO:0071949">
    <property type="term" value="F:FAD binding"/>
    <property type="evidence" value="ECO:0007669"/>
    <property type="project" value="InterPro"/>
</dbReference>
<evidence type="ECO:0000256" key="3">
    <source>
        <dbReference type="ARBA" id="ARBA00022827"/>
    </source>
</evidence>
<dbReference type="Gene3D" id="3.30.43.10">
    <property type="entry name" value="Uridine Diphospho-n-acetylenolpyruvylglucosamine Reductase, domain 2"/>
    <property type="match status" value="1"/>
</dbReference>
<accession>A0A7C4JKF7</accession>
<dbReference type="InterPro" id="IPR016169">
    <property type="entry name" value="FAD-bd_PCMH_sub2"/>
</dbReference>
<organism evidence="7">
    <name type="scientific">Ignisphaera aggregans</name>
    <dbReference type="NCBI Taxonomy" id="334771"/>
    <lineage>
        <taxon>Archaea</taxon>
        <taxon>Thermoproteota</taxon>
        <taxon>Thermoprotei</taxon>
        <taxon>Desulfurococcales</taxon>
        <taxon>Desulfurococcaceae</taxon>
        <taxon>Ignisphaera</taxon>
    </lineage>
</organism>
<keyword evidence="2" id="KW-0285">Flavoprotein</keyword>
<dbReference type="PROSITE" id="PS51387">
    <property type="entry name" value="FAD_PCMH"/>
    <property type="match status" value="1"/>
</dbReference>
<dbReference type="InterPro" id="IPR016167">
    <property type="entry name" value="FAD-bd_PCMH_sub1"/>
</dbReference>
<dbReference type="GO" id="GO:1903457">
    <property type="term" value="P:lactate catabolic process"/>
    <property type="evidence" value="ECO:0007669"/>
    <property type="project" value="TreeGrafter"/>
</dbReference>
<comment type="cofactor">
    <cofactor evidence="1">
        <name>FAD</name>
        <dbReference type="ChEBI" id="CHEBI:57692"/>
    </cofactor>
</comment>
<protein>
    <submittedName>
        <fullName evidence="7">FAD-binding oxidoreductase</fullName>
    </submittedName>
</protein>
<sequence length="489" mass="55230">MVVRGTIMLVDKFIDLASKAIGDTNVITYPKELEKYSRDHSLVKPGIPSCIVRPGSVEEVQEIIEYANKLLVPITPLSGGTNNLGGTIPVPNGVILDLKRMNRVLDIDVRAGMASIQPGVTFEQLQEYASKHGLRALTPVELPKTSSALSTYLDLAPLYGWVYYGEEILTTMTVLLPDGTLLKTGQQAFPQIKWPYVHSHASPFAGLMNYIWYQSQGTLGVVAQGWVKLKPIHEVVEAFFVTVNDDNDLYKIAREIMWMRYPRDMVIFNNVDAALFFEDETPNYGKKTAELIPSLPKWVVAFTLRGRKEGVDIMVSDIAEKLQGIGYKLLDEVPGMPKAKEIFLSEVNYPSGWPKYSKYRGARTILPFICSLKDVPIIHQALKKFIEKHGFSTNYVGVTITPTDRVGVVACNVAFNREIQEVDKIRNLYYEVAEEMLRLGAFYSRPYGILAKLMYSRAQNYYEVLMKIKRTLDPNNIMNPRRLTLTEDL</sequence>
<comment type="caution">
    <text evidence="7">The sequence shown here is derived from an EMBL/GenBank/DDBJ whole genome shotgun (WGS) entry which is preliminary data.</text>
</comment>
<dbReference type="EMBL" id="DTCK01000048">
    <property type="protein sequence ID" value="HGQ36793.1"/>
    <property type="molecule type" value="Genomic_DNA"/>
</dbReference>
<dbReference type="InterPro" id="IPR036318">
    <property type="entry name" value="FAD-bd_PCMH-like_sf"/>
</dbReference>
<dbReference type="Pfam" id="PF02913">
    <property type="entry name" value="FAD-oxidase_C"/>
    <property type="match status" value="1"/>
</dbReference>
<dbReference type="PANTHER" id="PTHR11748:SF118">
    <property type="entry name" value="ALKYLDIHYDROXYACETONEPHOSPHATE SYNTHASE (PRECURSOR)"/>
    <property type="match status" value="1"/>
</dbReference>
<evidence type="ECO:0000313" key="6">
    <source>
        <dbReference type="EMBL" id="HGQ36793.1"/>
    </source>
</evidence>
<dbReference type="InterPro" id="IPR016164">
    <property type="entry name" value="FAD-linked_Oxase-like_C"/>
</dbReference>
<dbReference type="InterPro" id="IPR016166">
    <property type="entry name" value="FAD-bd_PCMH"/>
</dbReference>
<name>A0A7C4JKF7_9CREN</name>
<dbReference type="EMBL" id="DTBD01000035">
    <property type="protein sequence ID" value="HGQ64461.1"/>
    <property type="molecule type" value="Genomic_DNA"/>
</dbReference>
<dbReference type="SUPFAM" id="SSF55103">
    <property type="entry name" value="FAD-linked oxidases, C-terminal domain"/>
    <property type="match status" value="1"/>
</dbReference>
<dbReference type="GO" id="GO:0008720">
    <property type="term" value="F:D-lactate dehydrogenase (NAD+) activity"/>
    <property type="evidence" value="ECO:0007669"/>
    <property type="project" value="TreeGrafter"/>
</dbReference>
<keyword evidence="3" id="KW-0274">FAD</keyword>
<dbReference type="Pfam" id="PF01565">
    <property type="entry name" value="FAD_binding_4"/>
    <property type="match status" value="1"/>
</dbReference>
<dbReference type="AlphaFoldDB" id="A0A7C4JKF7"/>
<evidence type="ECO:0000313" key="7">
    <source>
        <dbReference type="EMBL" id="HGQ64461.1"/>
    </source>
</evidence>
<reference evidence="7" key="1">
    <citation type="journal article" date="2020" name="mSystems">
        <title>Genome- and Community-Level Interaction Insights into Carbon Utilization and Element Cycling Functions of Hydrothermarchaeota in Hydrothermal Sediment.</title>
        <authorList>
            <person name="Zhou Z."/>
            <person name="Liu Y."/>
            <person name="Xu W."/>
            <person name="Pan J."/>
            <person name="Luo Z.H."/>
            <person name="Li M."/>
        </authorList>
    </citation>
    <scope>NUCLEOTIDE SEQUENCE [LARGE SCALE GENOMIC DNA]</scope>
    <source>
        <strain evidence="7">SpSt-637</strain>
        <strain evidence="6">SpSt-667</strain>
    </source>
</reference>
<feature type="domain" description="FAD-binding PCMH-type" evidence="5">
    <location>
        <begin position="44"/>
        <end position="232"/>
    </location>
</feature>
<dbReference type="InterPro" id="IPR016171">
    <property type="entry name" value="Vanillyl_alc_oxidase_C-sub2"/>
</dbReference>
<dbReference type="PANTHER" id="PTHR11748">
    <property type="entry name" value="D-LACTATE DEHYDROGENASE"/>
    <property type="match status" value="1"/>
</dbReference>
<dbReference type="GO" id="GO:0004458">
    <property type="term" value="F:D-lactate dehydrogenase (cytochrome) activity"/>
    <property type="evidence" value="ECO:0007669"/>
    <property type="project" value="TreeGrafter"/>
</dbReference>
<evidence type="ECO:0000256" key="2">
    <source>
        <dbReference type="ARBA" id="ARBA00022630"/>
    </source>
</evidence>
<dbReference type="SUPFAM" id="SSF56176">
    <property type="entry name" value="FAD-binding/transporter-associated domain-like"/>
    <property type="match status" value="1"/>
</dbReference>